<dbReference type="EMBL" id="CP002394">
    <property type="protein sequence ID" value="ADU32097.1"/>
    <property type="molecule type" value="Genomic_DNA"/>
</dbReference>
<protein>
    <submittedName>
        <fullName evidence="1">Uncharacterized protein</fullName>
    </submittedName>
</protein>
<evidence type="ECO:0000313" key="1">
    <source>
        <dbReference type="EMBL" id="ADU32097.1"/>
    </source>
</evidence>
<sequence>MKTYEIYSKSAPITEQISEWLEGLDNLTSIHIQFSEFAAKVTYVEEEKEEE</sequence>
<dbReference type="HOGENOM" id="CLU_3095401_0_0_9"/>
<dbReference type="AlphaFoldDB" id="E6TUU5"/>
<evidence type="ECO:0000313" key="2">
    <source>
        <dbReference type="Proteomes" id="UP000001401"/>
    </source>
</evidence>
<keyword evidence="2" id="KW-1185">Reference proteome</keyword>
<organism evidence="1 2">
    <name type="scientific">Evansella cellulosilytica (strain ATCC 21833 / DSM 2522 / FERM P-1141 / JCM 9156 / N-4)</name>
    <name type="common">Bacillus cellulosilyticus</name>
    <dbReference type="NCBI Taxonomy" id="649639"/>
    <lineage>
        <taxon>Bacteria</taxon>
        <taxon>Bacillati</taxon>
        <taxon>Bacillota</taxon>
        <taxon>Bacilli</taxon>
        <taxon>Bacillales</taxon>
        <taxon>Bacillaceae</taxon>
        <taxon>Evansella</taxon>
    </lineage>
</organism>
<proteinExistence type="predicted"/>
<dbReference type="KEGG" id="bco:Bcell_3858"/>
<reference evidence="1 2" key="1">
    <citation type="submission" date="2010-12" db="EMBL/GenBank/DDBJ databases">
        <title>Complete sequence of Bacillus cellulosilyticus DSM 2522.</title>
        <authorList>
            <consortium name="US DOE Joint Genome Institute"/>
            <person name="Lucas S."/>
            <person name="Copeland A."/>
            <person name="Lapidus A."/>
            <person name="Cheng J.-F."/>
            <person name="Bruce D."/>
            <person name="Goodwin L."/>
            <person name="Pitluck S."/>
            <person name="Chertkov O."/>
            <person name="Detter J.C."/>
            <person name="Han C."/>
            <person name="Tapia R."/>
            <person name="Land M."/>
            <person name="Hauser L."/>
            <person name="Jeffries C."/>
            <person name="Kyrpides N."/>
            <person name="Ivanova N."/>
            <person name="Mikhailova N."/>
            <person name="Brumm P."/>
            <person name="Mead D."/>
            <person name="Woyke T."/>
        </authorList>
    </citation>
    <scope>NUCLEOTIDE SEQUENCE [LARGE SCALE GENOMIC DNA]</scope>
    <source>
        <strain evidence="2">ATCC 21833 / DSM 2522 / FERM P-1141 / JCM 9156 / N-4</strain>
    </source>
</reference>
<gene>
    <name evidence="1" type="ordered locus">Bcell_3858</name>
</gene>
<accession>E6TUU5</accession>
<dbReference type="Proteomes" id="UP000001401">
    <property type="component" value="Chromosome"/>
</dbReference>
<dbReference type="RefSeq" id="WP_013490428.1">
    <property type="nucleotide sequence ID" value="NC_014829.1"/>
</dbReference>
<name>E6TUU5_EVAC2</name>